<evidence type="ECO:0000313" key="3">
    <source>
        <dbReference type="WBParaSite" id="nRc.2.0.1.t03361-RA"/>
    </source>
</evidence>
<protein>
    <submittedName>
        <fullName evidence="3">Uncharacterized protein</fullName>
    </submittedName>
</protein>
<reference evidence="3" key="1">
    <citation type="submission" date="2022-11" db="UniProtKB">
        <authorList>
            <consortium name="WormBaseParasite"/>
        </authorList>
    </citation>
    <scope>IDENTIFICATION</scope>
</reference>
<dbReference type="AlphaFoldDB" id="A0A915HPC7"/>
<name>A0A915HPC7_ROMCU</name>
<keyword evidence="1" id="KW-0812">Transmembrane</keyword>
<evidence type="ECO:0000313" key="2">
    <source>
        <dbReference type="Proteomes" id="UP000887565"/>
    </source>
</evidence>
<keyword evidence="2" id="KW-1185">Reference proteome</keyword>
<feature type="transmembrane region" description="Helical" evidence="1">
    <location>
        <begin position="155"/>
        <end position="176"/>
    </location>
</feature>
<evidence type="ECO:0000256" key="1">
    <source>
        <dbReference type="SAM" id="Phobius"/>
    </source>
</evidence>
<keyword evidence="1" id="KW-1133">Transmembrane helix</keyword>
<dbReference type="Proteomes" id="UP000887565">
    <property type="component" value="Unplaced"/>
</dbReference>
<accession>A0A915HPC7</accession>
<sequence>MRPTKKNFLFLFEIYESKVEREHYDLNKHQKIVKSVSNKITTIECGLAVDISNSTITTLEKPDLKIGNEKNVSKKVQVSMLMCRYKRKTEERRVANGKYHENRKKKGIEEQKTDVDLESVVISNVGNDREIQDLEAANQMEVNAKKRLHRSTDKIRFAMGVPLPFVRYYILFYYFIDSIVLFSQYSLRRLEEELTRVSLKMAKQAEGKATVAGNVKCHQTLERQRPRTPLKIVHPMTEMLDEIR</sequence>
<organism evidence="2 3">
    <name type="scientific">Romanomermis culicivorax</name>
    <name type="common">Nematode worm</name>
    <dbReference type="NCBI Taxonomy" id="13658"/>
    <lineage>
        <taxon>Eukaryota</taxon>
        <taxon>Metazoa</taxon>
        <taxon>Ecdysozoa</taxon>
        <taxon>Nematoda</taxon>
        <taxon>Enoplea</taxon>
        <taxon>Dorylaimia</taxon>
        <taxon>Mermithida</taxon>
        <taxon>Mermithoidea</taxon>
        <taxon>Mermithidae</taxon>
        <taxon>Romanomermis</taxon>
    </lineage>
</organism>
<proteinExistence type="predicted"/>
<keyword evidence="1" id="KW-0472">Membrane</keyword>
<dbReference type="WBParaSite" id="nRc.2.0.1.t03361-RA">
    <property type="protein sequence ID" value="nRc.2.0.1.t03361-RA"/>
    <property type="gene ID" value="nRc.2.0.1.g03361"/>
</dbReference>